<evidence type="ECO:0000313" key="1">
    <source>
        <dbReference type="EMBL" id="TGN19660.1"/>
    </source>
</evidence>
<dbReference type="AlphaFoldDB" id="A0A4R9LZ75"/>
<name>A0A4R9LZ75_9LEPT</name>
<reference evidence="1" key="1">
    <citation type="journal article" date="2019" name="PLoS Negl. Trop. Dis.">
        <title>Revisiting the worldwide diversity of Leptospira species in the environment.</title>
        <authorList>
            <person name="Vincent A.T."/>
            <person name="Schiettekatte O."/>
            <person name="Bourhy P."/>
            <person name="Veyrier F.J."/>
            <person name="Picardeau M."/>
        </authorList>
    </citation>
    <scope>NUCLEOTIDE SEQUENCE [LARGE SCALE GENOMIC DNA]</scope>
    <source>
        <strain evidence="1">201300427</strain>
    </source>
</reference>
<comment type="caution">
    <text evidence="1">The sequence shown here is derived from an EMBL/GenBank/DDBJ whole genome shotgun (WGS) entry which is preliminary data.</text>
</comment>
<dbReference type="Proteomes" id="UP000298058">
    <property type="component" value="Unassembled WGS sequence"/>
</dbReference>
<dbReference type="OrthoDB" id="314978at2"/>
<accession>A0A4R9LZ75</accession>
<dbReference type="RefSeq" id="WP_135759976.1">
    <property type="nucleotide sequence ID" value="NZ_RQHW01000028.1"/>
</dbReference>
<evidence type="ECO:0000313" key="2">
    <source>
        <dbReference type="Proteomes" id="UP000298058"/>
    </source>
</evidence>
<sequence length="498" mass="53438">MKRALLLPFLIMFLIADCKTGKDKSNTFESLLIRFLIRNSGSSVINPELPSSLSVPVPRSIRKSPSASASVRSGFAKDAEDVINGGDSGIAILQEGTSIVANILQESKRDLFLISGVYAAAKAKPGVCIPGGTSSVSIPPEAITEFEEGMQNLGLSADEAKAEVARLQQLGTLPTVGQSIPSPAIVYSSPSDPDFDHQVSFSFGETISASQGCPSNNKFQKVIRWKADKSRIYSSVEKSLKIFNVSLEINGNITYIGGNGKKDKAILKTSQVSSFGQAGKSKGSTRFIMEQCSQDSDANTGNCTTLSYASTSEANGSKLTSSVEGRTDDFGGYVKTKFKNPAESQNYVIEEVYDPDGTITWLSVDDGVSTYVYGDFDADLADLYGFGGDFDFEGEVKLDFPSYPPLGVGIGAGFTDYDAFVVVPAGEDPNDDEEVILGEGEYEDANSNNIVNSGEVYIEYWGEDTDVPNLKVWRMTFDPVTDDLLYVLLPTASVVVAP</sequence>
<dbReference type="EMBL" id="RQHW01000028">
    <property type="protein sequence ID" value="TGN19660.1"/>
    <property type="molecule type" value="Genomic_DNA"/>
</dbReference>
<organism evidence="1 2">
    <name type="scientific">Leptospira idonii</name>
    <dbReference type="NCBI Taxonomy" id="1193500"/>
    <lineage>
        <taxon>Bacteria</taxon>
        <taxon>Pseudomonadati</taxon>
        <taxon>Spirochaetota</taxon>
        <taxon>Spirochaetia</taxon>
        <taxon>Leptospirales</taxon>
        <taxon>Leptospiraceae</taxon>
        <taxon>Leptospira</taxon>
    </lineage>
</organism>
<protein>
    <submittedName>
        <fullName evidence="1">Uncharacterized protein</fullName>
    </submittedName>
</protein>
<proteinExistence type="predicted"/>
<gene>
    <name evidence="1" type="ORF">EHS15_07730</name>
</gene>
<keyword evidence="2" id="KW-1185">Reference proteome</keyword>